<dbReference type="InterPro" id="IPR006710">
    <property type="entry name" value="Glyco_hydro_43"/>
</dbReference>
<name>A0A1B9GNG9_9TREE</name>
<dbReference type="CDD" id="cd18820">
    <property type="entry name" value="GH43_LbAraf43-like"/>
    <property type="match status" value="1"/>
</dbReference>
<dbReference type="PANTHER" id="PTHR43817:SF1">
    <property type="entry name" value="HYDROLASE, FAMILY 43, PUTATIVE (AFU_ORTHOLOGUE AFUA_3G01660)-RELATED"/>
    <property type="match status" value="1"/>
</dbReference>
<evidence type="ECO:0000256" key="2">
    <source>
        <dbReference type="ARBA" id="ARBA00022729"/>
    </source>
</evidence>
<dbReference type="PANTHER" id="PTHR43817">
    <property type="entry name" value="GLYCOSYL HYDROLASE"/>
    <property type="match status" value="1"/>
</dbReference>
<dbReference type="OrthoDB" id="272289at2759"/>
<keyword evidence="3 5" id="KW-0378">Hydrolase</keyword>
<dbReference type="Pfam" id="PF04616">
    <property type="entry name" value="Glyco_hydro_43"/>
    <property type="match status" value="1"/>
</dbReference>
<evidence type="ECO:0000256" key="3">
    <source>
        <dbReference type="ARBA" id="ARBA00022801"/>
    </source>
</evidence>
<dbReference type="AlphaFoldDB" id="A0A1B9GNG9"/>
<dbReference type="Proteomes" id="UP000092666">
    <property type="component" value="Unassembled WGS sequence"/>
</dbReference>
<keyword evidence="4 5" id="KW-0326">Glycosidase</keyword>
<evidence type="ECO:0000256" key="4">
    <source>
        <dbReference type="ARBA" id="ARBA00023295"/>
    </source>
</evidence>
<dbReference type="GO" id="GO:0004553">
    <property type="term" value="F:hydrolase activity, hydrolyzing O-glycosyl compounds"/>
    <property type="evidence" value="ECO:0007669"/>
    <property type="project" value="InterPro"/>
</dbReference>
<dbReference type="SUPFAM" id="SSF75005">
    <property type="entry name" value="Arabinanase/levansucrase/invertase"/>
    <property type="match status" value="1"/>
</dbReference>
<protein>
    <submittedName>
        <fullName evidence="8">Uncharacterized protein</fullName>
    </submittedName>
</protein>
<keyword evidence="2 7" id="KW-0732">Signal</keyword>
<evidence type="ECO:0000256" key="1">
    <source>
        <dbReference type="ARBA" id="ARBA00009865"/>
    </source>
</evidence>
<evidence type="ECO:0000256" key="6">
    <source>
        <dbReference type="SAM" id="MobiDB-lite"/>
    </source>
</evidence>
<feature type="chain" id="PRO_5008627224" evidence="7">
    <location>
        <begin position="18"/>
        <end position="426"/>
    </location>
</feature>
<reference evidence="8 9" key="1">
    <citation type="submission" date="2013-07" db="EMBL/GenBank/DDBJ databases">
        <title>The Genome Sequence of Cryptococcus heveanensis BCC8398.</title>
        <authorList>
            <consortium name="The Broad Institute Genome Sequencing Platform"/>
            <person name="Cuomo C."/>
            <person name="Litvintseva A."/>
            <person name="Chen Y."/>
            <person name="Heitman J."/>
            <person name="Sun S."/>
            <person name="Springer D."/>
            <person name="Dromer F."/>
            <person name="Young S.K."/>
            <person name="Zeng Q."/>
            <person name="Gargeya S."/>
            <person name="Fitzgerald M."/>
            <person name="Abouelleil A."/>
            <person name="Alvarado L."/>
            <person name="Berlin A.M."/>
            <person name="Chapman S.B."/>
            <person name="Dewar J."/>
            <person name="Goldberg J."/>
            <person name="Griggs A."/>
            <person name="Gujja S."/>
            <person name="Hansen M."/>
            <person name="Howarth C."/>
            <person name="Imamovic A."/>
            <person name="Larimer J."/>
            <person name="McCowan C."/>
            <person name="Murphy C."/>
            <person name="Pearson M."/>
            <person name="Priest M."/>
            <person name="Roberts A."/>
            <person name="Saif S."/>
            <person name="Shea T."/>
            <person name="Sykes S."/>
            <person name="Wortman J."/>
            <person name="Nusbaum C."/>
            <person name="Birren B."/>
        </authorList>
    </citation>
    <scope>NUCLEOTIDE SEQUENCE [LARGE SCALE GENOMIC DNA]</scope>
    <source>
        <strain evidence="8 9">BCC8398</strain>
    </source>
</reference>
<accession>A0A1B9GNG9</accession>
<evidence type="ECO:0000256" key="7">
    <source>
        <dbReference type="SAM" id="SignalP"/>
    </source>
</evidence>
<feature type="region of interest" description="Disordered" evidence="6">
    <location>
        <begin position="309"/>
        <end position="338"/>
    </location>
</feature>
<sequence>MFKALTLFLGVIGVAQAAQFTQPLRGSGPDPFVVYDTDTSSYLFMQTHGSVIKLTSAPTLGETGVFSNEKTVYDEASVVGRGGIWAPEIHKIDGKWHIYFTVEGKEAWVVSGGANPYDEYSNPTKLFDHYGIDGTVLKTGSGNYFVWCCHSGDVSDNTIDGSSICISPLTAPNAIDQGNVAVISRPDNAWEQDGGKTNEGPQPIQWNGRTYISYSASHCTTASYSLALLELTGSDPMNPDSWVKSDGPVFSSGNGEYGPGHNGIFISPDGSELWNVYHATTNSAGSCGDDRSTFAMRIATSSDSNLNFGTPVQKGVVTEGPSGEPGSTGGSDTSAAESISVSYPASSAVPLTEDVYAEAPTTTAAFEAPVFATATGSAAPFASSNLPFTPVALVADGPEATEESVQKTECKAKRGKKARRAVIAQF</sequence>
<dbReference type="InterPro" id="IPR023296">
    <property type="entry name" value="Glyco_hydro_beta-prop_sf"/>
</dbReference>
<keyword evidence="9" id="KW-1185">Reference proteome</keyword>
<evidence type="ECO:0000313" key="8">
    <source>
        <dbReference type="EMBL" id="OCF32533.1"/>
    </source>
</evidence>
<dbReference type="STRING" id="1296120.A0A1B9GNG9"/>
<proteinExistence type="inferred from homology"/>
<evidence type="ECO:0000313" key="9">
    <source>
        <dbReference type="Proteomes" id="UP000092666"/>
    </source>
</evidence>
<dbReference type="Gene3D" id="2.115.10.20">
    <property type="entry name" value="Glycosyl hydrolase domain, family 43"/>
    <property type="match status" value="1"/>
</dbReference>
<gene>
    <name evidence="8" type="ORF">I316_05713</name>
</gene>
<feature type="signal peptide" evidence="7">
    <location>
        <begin position="1"/>
        <end position="17"/>
    </location>
</feature>
<comment type="similarity">
    <text evidence="1 5">Belongs to the glycosyl hydrolase 43 family.</text>
</comment>
<evidence type="ECO:0000256" key="5">
    <source>
        <dbReference type="RuleBase" id="RU361187"/>
    </source>
</evidence>
<dbReference type="EMBL" id="KI669507">
    <property type="protein sequence ID" value="OCF32533.1"/>
    <property type="molecule type" value="Genomic_DNA"/>
</dbReference>
<reference evidence="9" key="2">
    <citation type="submission" date="2013-12" db="EMBL/GenBank/DDBJ databases">
        <title>Evolution of pathogenesis and genome organization in the Tremellales.</title>
        <authorList>
            <person name="Cuomo C."/>
            <person name="Litvintseva A."/>
            <person name="Heitman J."/>
            <person name="Chen Y."/>
            <person name="Sun S."/>
            <person name="Springer D."/>
            <person name="Dromer F."/>
            <person name="Young S."/>
            <person name="Zeng Q."/>
            <person name="Chapman S."/>
            <person name="Gujja S."/>
            <person name="Saif S."/>
            <person name="Birren B."/>
        </authorList>
    </citation>
    <scope>NUCLEOTIDE SEQUENCE [LARGE SCALE GENOMIC DNA]</scope>
    <source>
        <strain evidence="9">BCC8398</strain>
    </source>
</reference>
<dbReference type="GO" id="GO:0005975">
    <property type="term" value="P:carbohydrate metabolic process"/>
    <property type="evidence" value="ECO:0007669"/>
    <property type="project" value="InterPro"/>
</dbReference>
<organism evidence="8 9">
    <name type="scientific">Kwoniella heveanensis BCC8398</name>
    <dbReference type="NCBI Taxonomy" id="1296120"/>
    <lineage>
        <taxon>Eukaryota</taxon>
        <taxon>Fungi</taxon>
        <taxon>Dikarya</taxon>
        <taxon>Basidiomycota</taxon>
        <taxon>Agaricomycotina</taxon>
        <taxon>Tremellomycetes</taxon>
        <taxon>Tremellales</taxon>
        <taxon>Cryptococcaceae</taxon>
        <taxon>Kwoniella</taxon>
    </lineage>
</organism>